<proteinExistence type="predicted"/>
<evidence type="ECO:0000313" key="2">
    <source>
        <dbReference type="Proteomes" id="UP000688137"/>
    </source>
</evidence>
<organism evidence="1 2">
    <name type="scientific">Paramecium primaurelia</name>
    <dbReference type="NCBI Taxonomy" id="5886"/>
    <lineage>
        <taxon>Eukaryota</taxon>
        <taxon>Sar</taxon>
        <taxon>Alveolata</taxon>
        <taxon>Ciliophora</taxon>
        <taxon>Intramacronucleata</taxon>
        <taxon>Oligohymenophorea</taxon>
        <taxon>Peniculida</taxon>
        <taxon>Parameciidae</taxon>
        <taxon>Paramecium</taxon>
    </lineage>
</organism>
<reference evidence="1" key="1">
    <citation type="submission" date="2021-01" db="EMBL/GenBank/DDBJ databases">
        <authorList>
            <consortium name="Genoscope - CEA"/>
            <person name="William W."/>
        </authorList>
    </citation>
    <scope>NUCLEOTIDE SEQUENCE</scope>
</reference>
<sequence length="329" mass="38807">MIPIVPIIKQFVHEGQQFFTAKDIFDKKQNELVQLICQVTQSLEQVEYFDNIQEDLYRSEQKQLIQQCKDLLHSGELLLQSLPSNLTFLRINGYFYSKSNNYKELLICIEDLNKINGQIHELELQSLEILKTVVIPNFSRKQSFQQSIYEIQIVLKLKAPKLIKEIFDQYPRHLKSEYKFKFQMEDAESHKNIFHFSRKEFIKLQQIMKEAKIYTLSKKNHCTLEMRNSLQYSNSKKNTFIPDTKFISSEIISIENLQQDQDNKSNLLKLFLVVNGQNGTTVIRNQRTNMHVGLGQECELFEKDQIVILQDSNQDPLISYIVQLMMIKL</sequence>
<gene>
    <name evidence="1" type="ORF">PPRIM_AZ9-3.1.T0040140</name>
</gene>
<name>A0A8S1JMH6_PARPR</name>
<evidence type="ECO:0000313" key="1">
    <source>
        <dbReference type="EMBL" id="CAD8042921.1"/>
    </source>
</evidence>
<dbReference type="AlphaFoldDB" id="A0A8S1JMH6"/>
<keyword evidence="2" id="KW-1185">Reference proteome</keyword>
<protein>
    <submittedName>
        <fullName evidence="1">Uncharacterized protein</fullName>
    </submittedName>
</protein>
<dbReference type="EMBL" id="CAJJDM010000001">
    <property type="protein sequence ID" value="CAD8042921.1"/>
    <property type="molecule type" value="Genomic_DNA"/>
</dbReference>
<accession>A0A8S1JMH6</accession>
<dbReference type="Proteomes" id="UP000688137">
    <property type="component" value="Unassembled WGS sequence"/>
</dbReference>
<comment type="caution">
    <text evidence="1">The sequence shown here is derived from an EMBL/GenBank/DDBJ whole genome shotgun (WGS) entry which is preliminary data.</text>
</comment>